<evidence type="ECO:0000259" key="3">
    <source>
        <dbReference type="Pfam" id="PF23871"/>
    </source>
</evidence>
<dbReference type="InterPro" id="IPR055650">
    <property type="entry name" value="DUF7226"/>
</dbReference>
<keyword evidence="4" id="KW-0648">Protein biosynthesis</keyword>
<evidence type="ECO:0000259" key="1">
    <source>
        <dbReference type="Pfam" id="PF22515"/>
    </source>
</evidence>
<sequence>MTLTKTDKAWEVLFDRHNIIQNVQHNGFHEIKANEIRKEREPRLMAKFDHFSHLPKLFKENGLSILPISRSSYIIGNFDVYEKVSYNQKIKPIQVDFPPDITTIDPTNLYSESSALHCAHVTGMMESVLGEESFQTISGRMSSKEFDFNIRTRQGTDRLIQIKNSQVEIDGGYESPSQFMIVEAKNETVDDFLVRQIYYPYRLWQAKTPKQVKPVFFTYSNDIFSFFVYEFTDPMRYNSLRLVEQKDFIIAHEELELDDIIEVFQSVQTVPEPEVPFPQADDFTRIVDLLGLLVENDLSREYITSNYDFDVRQTGYYTTAGMYLGLIERYRDENRQVMFTLTRAGRQIMRLKTKDKFLKLAESILAHEPFKQVLAEYFQTSSPPERERVVEIMKRCNLYNVNSESTYFRRASTVMGWINWILELPETY</sequence>
<evidence type="ECO:0000259" key="2">
    <source>
        <dbReference type="Pfam" id="PF22518"/>
    </source>
</evidence>
<reference evidence="4 5" key="1">
    <citation type="submission" date="2019-05" db="EMBL/GenBank/DDBJ databases">
        <title>Genomic analysis of Lentibacillus sp. NKC220-2.</title>
        <authorList>
            <person name="Oh Y.J."/>
        </authorList>
    </citation>
    <scope>NUCLEOTIDE SEQUENCE [LARGE SCALE GENOMIC DNA]</scope>
    <source>
        <strain evidence="4 5">NKC220-2</strain>
    </source>
</reference>
<comment type="caution">
    <text evidence="4">The sequence shown here is derived from an EMBL/GenBank/DDBJ whole genome shotgun (WGS) entry which is preliminary data.</text>
</comment>
<protein>
    <submittedName>
        <fullName evidence="4">Translation elongation factor</fullName>
    </submittedName>
</protein>
<dbReference type="OrthoDB" id="9774819at2"/>
<feature type="domain" description="DUF6997" evidence="2">
    <location>
        <begin position="76"/>
        <end position="249"/>
    </location>
</feature>
<dbReference type="GO" id="GO:0003746">
    <property type="term" value="F:translation elongation factor activity"/>
    <property type="evidence" value="ECO:0007669"/>
    <property type="project" value="UniProtKB-KW"/>
</dbReference>
<dbReference type="Proteomes" id="UP000306980">
    <property type="component" value="Unassembled WGS sequence"/>
</dbReference>
<name>A0A5S3R7Z5_9BACI</name>
<feature type="domain" description="DUF7226" evidence="3">
    <location>
        <begin position="285"/>
        <end position="425"/>
    </location>
</feature>
<dbReference type="Pfam" id="PF22515">
    <property type="entry name" value="DUF6996"/>
    <property type="match status" value="1"/>
</dbReference>
<dbReference type="Pfam" id="PF22518">
    <property type="entry name" value="DUF6997"/>
    <property type="match status" value="1"/>
</dbReference>
<evidence type="ECO:0000313" key="4">
    <source>
        <dbReference type="EMBL" id="TMN23153.1"/>
    </source>
</evidence>
<proteinExistence type="predicted"/>
<feature type="domain" description="DUF6996" evidence="1">
    <location>
        <begin position="7"/>
        <end position="75"/>
    </location>
</feature>
<dbReference type="RefSeq" id="WP_138604046.1">
    <property type="nucleotide sequence ID" value="NZ_VCIA01000001.1"/>
</dbReference>
<dbReference type="AlphaFoldDB" id="A0A5S3R7Z5"/>
<keyword evidence="4" id="KW-0251">Elongation factor</keyword>
<gene>
    <name evidence="4" type="ORF">FFL34_14445</name>
</gene>
<dbReference type="Pfam" id="PF23871">
    <property type="entry name" value="DUF7226"/>
    <property type="match status" value="1"/>
</dbReference>
<accession>A0A5S3R7Z5</accession>
<organism evidence="4 5">
    <name type="scientific">Lentibacillus cibarius</name>
    <dbReference type="NCBI Taxonomy" id="2583219"/>
    <lineage>
        <taxon>Bacteria</taxon>
        <taxon>Bacillati</taxon>
        <taxon>Bacillota</taxon>
        <taxon>Bacilli</taxon>
        <taxon>Bacillales</taxon>
        <taxon>Bacillaceae</taxon>
        <taxon>Lentibacillus</taxon>
    </lineage>
</organism>
<dbReference type="EMBL" id="VCIA01000001">
    <property type="protein sequence ID" value="TMN23153.1"/>
    <property type="molecule type" value="Genomic_DNA"/>
</dbReference>
<evidence type="ECO:0000313" key="5">
    <source>
        <dbReference type="Proteomes" id="UP000306980"/>
    </source>
</evidence>
<dbReference type="InterPro" id="IPR054266">
    <property type="entry name" value="DUF6997"/>
</dbReference>
<dbReference type="InterPro" id="IPR054265">
    <property type="entry name" value="DUF6996"/>
</dbReference>